<dbReference type="Proteomes" id="UP000284785">
    <property type="component" value="Unassembled WGS sequence"/>
</dbReference>
<accession>A0A414HRA9</accession>
<dbReference type="RefSeq" id="WP_118214432.1">
    <property type="nucleotide sequence ID" value="NZ_JANUON010000005.1"/>
</dbReference>
<proteinExistence type="predicted"/>
<protein>
    <submittedName>
        <fullName evidence="1">Uncharacterized protein</fullName>
    </submittedName>
</protein>
<name>A0A414HRA9_BACT4</name>
<evidence type="ECO:0000313" key="2">
    <source>
        <dbReference type="Proteomes" id="UP000284785"/>
    </source>
</evidence>
<comment type="caution">
    <text evidence="1">The sequence shown here is derived from an EMBL/GenBank/DDBJ whole genome shotgun (WGS) entry which is preliminary data.</text>
</comment>
<evidence type="ECO:0000313" key="1">
    <source>
        <dbReference type="EMBL" id="RHD89805.1"/>
    </source>
</evidence>
<organism evidence="1 2">
    <name type="scientific">Bacteroides thetaiotaomicron</name>
    <dbReference type="NCBI Taxonomy" id="818"/>
    <lineage>
        <taxon>Bacteria</taxon>
        <taxon>Pseudomonadati</taxon>
        <taxon>Bacteroidota</taxon>
        <taxon>Bacteroidia</taxon>
        <taxon>Bacteroidales</taxon>
        <taxon>Bacteroidaceae</taxon>
        <taxon>Bacteroides</taxon>
    </lineage>
</organism>
<gene>
    <name evidence="1" type="ORF">DW780_07020</name>
</gene>
<sequence length="122" mass="14656">MEHADFLYWSTLHPELYHINTPFGILCGYWTNGAYSPDLYIFRKDRGYWIAVIYPSGEFYVSRILKFFQSTIANLFEKVYIGYNVESDLLFLSSEGCYHRKKEWEESFSYSCLKTNYKQIQY</sequence>
<reference evidence="1 2" key="1">
    <citation type="submission" date="2018-08" db="EMBL/GenBank/DDBJ databases">
        <title>A genome reference for cultivated species of the human gut microbiota.</title>
        <authorList>
            <person name="Zou Y."/>
            <person name="Xue W."/>
            <person name="Luo G."/>
        </authorList>
    </citation>
    <scope>NUCLEOTIDE SEQUENCE [LARGE SCALE GENOMIC DNA]</scope>
    <source>
        <strain evidence="1 2">AM30-26</strain>
    </source>
</reference>
<dbReference type="EMBL" id="QSJP01000004">
    <property type="protein sequence ID" value="RHD89805.1"/>
    <property type="molecule type" value="Genomic_DNA"/>
</dbReference>
<dbReference type="AlphaFoldDB" id="A0A414HRA9"/>